<gene>
    <name evidence="3" type="ORF">JEU11_02465</name>
</gene>
<evidence type="ECO:0000256" key="1">
    <source>
        <dbReference type="SAM" id="Phobius"/>
    </source>
</evidence>
<dbReference type="InterPro" id="IPR011933">
    <property type="entry name" value="Double_TM_dom"/>
</dbReference>
<reference evidence="3 4" key="1">
    <citation type="submission" date="2020-12" db="EMBL/GenBank/DDBJ databases">
        <title>Draft genome sequences of nine environmental bacterial isolates colonizing plastic.</title>
        <authorList>
            <person name="Borre I."/>
            <person name="Sonnenschein E.C."/>
        </authorList>
    </citation>
    <scope>NUCLEOTIDE SEQUENCE [LARGE SCALE GENOMIC DNA]</scope>
    <source>
        <strain evidence="3 4">IB30</strain>
    </source>
</reference>
<name>A0ABS0W9U9_9ALTE</name>
<evidence type="ECO:0000259" key="2">
    <source>
        <dbReference type="Pfam" id="PF07584"/>
    </source>
</evidence>
<organism evidence="3 4">
    <name type="scientific">Paraglaciecola chathamensis</name>
    <dbReference type="NCBI Taxonomy" id="368405"/>
    <lineage>
        <taxon>Bacteria</taxon>
        <taxon>Pseudomonadati</taxon>
        <taxon>Pseudomonadota</taxon>
        <taxon>Gammaproteobacteria</taxon>
        <taxon>Alteromonadales</taxon>
        <taxon>Alteromonadaceae</taxon>
        <taxon>Paraglaciecola</taxon>
    </lineage>
</organism>
<sequence>MGAMFSALSNLVLSPLWLLGILAVIIPLAIHFFSKSKAPLISFAQYALIPAKQSSVPNALRLSQWLLLLLRMMIIVLLSLALAQCMKQPTDNSHTRYFLVSQDWLHHANEYEKQSLLETYNQSQDATSSRLVILGANASKYLNNSLSHSTSKNPSKNINAKLSNEQPEALSEYAINGNNKLTLDTLAQITAANEKTGLNAQINTARPLPQTTIWQQVADFIATHPTVSPSQIQIFTSNGFSQFNNDKINLPETLTWHISSAESSSIMGEKSKILMLKSANNHVQTQYLTAAFNALDRELNRELSVDHLPASSPMSLEQLKPYDWVFYLADTGLNTQQAQIPAQESEQVLEKTSSQAAEQVSAQVSAHKRILNQYVQQGGNLFVTAQQVVSTGKHPVFIKQSGLRYNEITIGKIGALAKVAEEVISSDDEAPTSTHYQVIWQTKDQQPLLIRIIATTTEAPAANVAEHRHNTGQVLKFYSRFEPSWTNWVSQLDFPYTLDALMNESLYHHKYEAKATVHAAQIARGDQRKQAKANSINQARQQDENESLQSLIASINHQRDHQTHYWLLTLLVCAFCLERIASEYSVKTKDAGAT</sequence>
<keyword evidence="1" id="KW-0472">Membrane</keyword>
<dbReference type="Pfam" id="PF07584">
    <property type="entry name" value="BatA"/>
    <property type="match status" value="1"/>
</dbReference>
<dbReference type="RefSeq" id="WP_198823543.1">
    <property type="nucleotide sequence ID" value="NZ_JAEILT010000002.1"/>
</dbReference>
<proteinExistence type="predicted"/>
<feature type="domain" description="Aerotolerance regulator N-terminal" evidence="2">
    <location>
        <begin position="13"/>
        <end position="84"/>
    </location>
</feature>
<dbReference type="Proteomes" id="UP000649232">
    <property type="component" value="Unassembled WGS sequence"/>
</dbReference>
<protein>
    <submittedName>
        <fullName evidence="3">BatA domain-containing protein</fullName>
    </submittedName>
</protein>
<dbReference type="InterPro" id="IPR024163">
    <property type="entry name" value="Aerotolerance_reg_N"/>
</dbReference>
<dbReference type="PANTHER" id="PTHR37464:SF1">
    <property type="entry name" value="BLL2463 PROTEIN"/>
    <property type="match status" value="1"/>
</dbReference>
<keyword evidence="1" id="KW-1133">Transmembrane helix</keyword>
<evidence type="ECO:0000313" key="3">
    <source>
        <dbReference type="EMBL" id="MBJ2135308.1"/>
    </source>
</evidence>
<keyword evidence="1" id="KW-0812">Transmembrane</keyword>
<dbReference type="NCBIfam" id="TIGR02226">
    <property type="entry name" value="two_anch"/>
    <property type="match status" value="1"/>
</dbReference>
<accession>A0ABS0W9U9</accession>
<comment type="caution">
    <text evidence="3">The sequence shown here is derived from an EMBL/GenBank/DDBJ whole genome shotgun (WGS) entry which is preliminary data.</text>
</comment>
<dbReference type="EMBL" id="JAEILT010000002">
    <property type="protein sequence ID" value="MBJ2135308.1"/>
    <property type="molecule type" value="Genomic_DNA"/>
</dbReference>
<evidence type="ECO:0000313" key="4">
    <source>
        <dbReference type="Proteomes" id="UP000649232"/>
    </source>
</evidence>
<dbReference type="PANTHER" id="PTHR37464">
    <property type="entry name" value="BLL2463 PROTEIN"/>
    <property type="match status" value="1"/>
</dbReference>
<feature type="transmembrane region" description="Helical" evidence="1">
    <location>
        <begin position="12"/>
        <end position="33"/>
    </location>
</feature>